<dbReference type="AlphaFoldDB" id="A0AAN7UKQ2"/>
<feature type="transmembrane region" description="Helical" evidence="6">
    <location>
        <begin position="266"/>
        <end position="285"/>
    </location>
</feature>
<name>A0AAN7UKQ2_9PEZI</name>
<feature type="transmembrane region" description="Helical" evidence="6">
    <location>
        <begin position="380"/>
        <end position="399"/>
    </location>
</feature>
<evidence type="ECO:0000256" key="4">
    <source>
        <dbReference type="ARBA" id="ARBA00023136"/>
    </source>
</evidence>
<dbReference type="EMBL" id="JAWHQM010000040">
    <property type="protein sequence ID" value="KAK5634390.1"/>
    <property type="molecule type" value="Genomic_DNA"/>
</dbReference>
<protein>
    <recommendedName>
        <fullName evidence="9">Malic acid transport protein</fullName>
    </recommendedName>
</protein>
<comment type="subcellular location">
    <subcellularLocation>
        <location evidence="1">Membrane</location>
        <topology evidence="1">Multi-pass membrane protein</topology>
    </subcellularLocation>
</comment>
<dbReference type="PANTHER" id="PTHR31162:SF0">
    <property type="entry name" value="MALIC ACID TRANSPORT PROTEIN"/>
    <property type="match status" value="1"/>
</dbReference>
<feature type="transmembrane region" description="Helical" evidence="6">
    <location>
        <begin position="168"/>
        <end position="189"/>
    </location>
</feature>
<evidence type="ECO:0000256" key="2">
    <source>
        <dbReference type="ARBA" id="ARBA00022692"/>
    </source>
</evidence>
<feature type="transmembrane region" description="Helical" evidence="6">
    <location>
        <begin position="100"/>
        <end position="121"/>
    </location>
</feature>
<feature type="transmembrane region" description="Helical" evidence="6">
    <location>
        <begin position="347"/>
        <end position="371"/>
    </location>
</feature>
<keyword evidence="4 6" id="KW-0472">Membrane</keyword>
<evidence type="ECO:0000256" key="5">
    <source>
        <dbReference type="SAM" id="MobiDB-lite"/>
    </source>
</evidence>
<evidence type="ECO:0008006" key="9">
    <source>
        <dbReference type="Google" id="ProtNLM"/>
    </source>
</evidence>
<dbReference type="GO" id="GO:0015140">
    <property type="term" value="F:malate transmembrane transporter activity"/>
    <property type="evidence" value="ECO:0007669"/>
    <property type="project" value="InterPro"/>
</dbReference>
<dbReference type="Gene3D" id="1.50.10.150">
    <property type="entry name" value="Voltage-dependent anion channel"/>
    <property type="match status" value="1"/>
</dbReference>
<dbReference type="Proteomes" id="UP001305414">
    <property type="component" value="Unassembled WGS sequence"/>
</dbReference>
<dbReference type="InterPro" id="IPR030185">
    <property type="entry name" value="Mae1"/>
</dbReference>
<feature type="transmembrane region" description="Helical" evidence="6">
    <location>
        <begin position="411"/>
        <end position="435"/>
    </location>
</feature>
<dbReference type="InterPro" id="IPR004695">
    <property type="entry name" value="SLAC1/Mae1/Ssu1/TehA"/>
</dbReference>
<evidence type="ECO:0000256" key="6">
    <source>
        <dbReference type="SAM" id="Phobius"/>
    </source>
</evidence>
<keyword evidence="2 6" id="KW-0812">Transmembrane</keyword>
<feature type="transmembrane region" description="Helical" evidence="6">
    <location>
        <begin position="195"/>
        <end position="216"/>
    </location>
</feature>
<reference evidence="7 8" key="1">
    <citation type="submission" date="2023-10" db="EMBL/GenBank/DDBJ databases">
        <title>Draft genome sequence of Xylaria bambusicola isolate GMP-LS, the root and basal stem rot pathogen of sugarcane in Indonesia.</title>
        <authorList>
            <person name="Selvaraj P."/>
            <person name="Muralishankar V."/>
            <person name="Muruganantham S."/>
            <person name="Sp S."/>
            <person name="Haryani S."/>
            <person name="Lau K.J.X."/>
            <person name="Naqvi N.I."/>
        </authorList>
    </citation>
    <scope>NUCLEOTIDE SEQUENCE [LARGE SCALE GENOMIC DNA]</scope>
    <source>
        <strain evidence="7">GMP-LS</strain>
    </source>
</reference>
<feature type="region of interest" description="Disordered" evidence="5">
    <location>
        <begin position="1"/>
        <end position="29"/>
    </location>
</feature>
<evidence type="ECO:0000256" key="1">
    <source>
        <dbReference type="ARBA" id="ARBA00004141"/>
    </source>
</evidence>
<evidence type="ECO:0000313" key="8">
    <source>
        <dbReference type="Proteomes" id="UP001305414"/>
    </source>
</evidence>
<dbReference type="Pfam" id="PF03595">
    <property type="entry name" value="SLAC1"/>
    <property type="match status" value="1"/>
</dbReference>
<proteinExistence type="predicted"/>
<keyword evidence="3 6" id="KW-1133">Transmembrane helix</keyword>
<dbReference type="InterPro" id="IPR038665">
    <property type="entry name" value="Voltage-dep_anion_channel_sf"/>
</dbReference>
<dbReference type="GO" id="GO:0016020">
    <property type="term" value="C:membrane"/>
    <property type="evidence" value="ECO:0007669"/>
    <property type="project" value="UniProtKB-SubCell"/>
</dbReference>
<evidence type="ECO:0000313" key="7">
    <source>
        <dbReference type="EMBL" id="KAK5634390.1"/>
    </source>
</evidence>
<dbReference type="CDD" id="cd09317">
    <property type="entry name" value="TDT_Mae1_like"/>
    <property type="match status" value="1"/>
</dbReference>
<keyword evidence="8" id="KW-1185">Reference proteome</keyword>
<evidence type="ECO:0000256" key="3">
    <source>
        <dbReference type="ARBA" id="ARBA00022989"/>
    </source>
</evidence>
<dbReference type="PANTHER" id="PTHR31162">
    <property type="entry name" value="MALIC ACID TRANSPORT PROTEIN-RELATED"/>
    <property type="match status" value="1"/>
</dbReference>
<accession>A0AAN7UKQ2</accession>
<feature type="transmembrane region" description="Helical" evidence="6">
    <location>
        <begin position="228"/>
        <end position="254"/>
    </location>
</feature>
<sequence length="451" mass="50645">MGERPQLQTRDSSKSIGTLTNSMTSPLSSIEASPRGLLLHAVNNRTDGRLDSALEDVPTAVNSRRPSLDIDVERKGVHDGIDIYDPSQPKLGFRQRIHHFTWAWFTWPMSTGVIFAQPYQFPGLRQIGFAVYIINLVIFLTLVICMITRFCLYRDDLRNSVTHPREGLFLPTFFLAIATIITSTERYIVPENDTPKRWVILVAFWGYLLVTLFLAVGQYSHLFAKHKYALLTMMPTWILPIFPIMLSGTIASVIAEFQSDMSAVPIIVGGLGAQGLGISVSIMMYSHMVGRLMQVDLPNREHRPGLFMNVGPPAFTALAFIGMANGLPNSLDRMQGGTLDVGVIRTFALISAIFLWGLSLWWFCIAAVAVIRSPPKYFHLGWWAMVFPNTGFILATISIAKEFKNPHVMRFTSAMSILLVLMYFFVLGSHIRAVVKQDIMYPGRDEDVEDH</sequence>
<gene>
    <name evidence="7" type="ORF">RRF57_010104</name>
</gene>
<organism evidence="7 8">
    <name type="scientific">Xylaria bambusicola</name>
    <dbReference type="NCBI Taxonomy" id="326684"/>
    <lineage>
        <taxon>Eukaryota</taxon>
        <taxon>Fungi</taxon>
        <taxon>Dikarya</taxon>
        <taxon>Ascomycota</taxon>
        <taxon>Pezizomycotina</taxon>
        <taxon>Sordariomycetes</taxon>
        <taxon>Xylariomycetidae</taxon>
        <taxon>Xylariales</taxon>
        <taxon>Xylariaceae</taxon>
        <taxon>Xylaria</taxon>
    </lineage>
</organism>
<feature type="transmembrane region" description="Helical" evidence="6">
    <location>
        <begin position="306"/>
        <end position="327"/>
    </location>
</feature>
<comment type="caution">
    <text evidence="7">The sequence shown here is derived from an EMBL/GenBank/DDBJ whole genome shotgun (WGS) entry which is preliminary data.</text>
</comment>
<feature type="transmembrane region" description="Helical" evidence="6">
    <location>
        <begin position="127"/>
        <end position="147"/>
    </location>
</feature>